<dbReference type="InterPro" id="IPR017809">
    <property type="entry name" value="EgtA_Actinobacteria"/>
</dbReference>
<evidence type="ECO:0000313" key="8">
    <source>
        <dbReference type="Proteomes" id="UP000198863"/>
    </source>
</evidence>
<keyword evidence="8" id="KW-1185">Reference proteome</keyword>
<dbReference type="PANTHER" id="PTHR34378:SF1">
    <property type="entry name" value="GLUTAMATE--CYSTEINE LIGASE, CHLOROPLASTIC"/>
    <property type="match status" value="1"/>
</dbReference>
<dbReference type="UniPathway" id="UPA01014"/>
<dbReference type="HAMAP" id="MF_02034">
    <property type="entry name" value="EgtA"/>
    <property type="match status" value="1"/>
</dbReference>
<keyword evidence="2 5" id="KW-0547">Nucleotide-binding</keyword>
<evidence type="ECO:0000256" key="4">
    <source>
        <dbReference type="ARBA" id="ARBA00048819"/>
    </source>
</evidence>
<evidence type="ECO:0000313" key="7">
    <source>
        <dbReference type="EMBL" id="SDF72141.1"/>
    </source>
</evidence>
<organism evidence="7 8">
    <name type="scientific">Klenkia brasiliensis</name>
    <dbReference type="NCBI Taxonomy" id="333142"/>
    <lineage>
        <taxon>Bacteria</taxon>
        <taxon>Bacillati</taxon>
        <taxon>Actinomycetota</taxon>
        <taxon>Actinomycetes</taxon>
        <taxon>Geodermatophilales</taxon>
        <taxon>Geodermatophilaceae</taxon>
        <taxon>Klenkia</taxon>
    </lineage>
</organism>
<comment type="function">
    <text evidence="5">Catalyzes the synthesis of gamma-glutamylcysteine (gamma-GC). This compound is used as substrate for the biosynthesis of the low-molecular thiol compound ergothioneine.</text>
</comment>
<feature type="compositionally biased region" description="Basic and acidic residues" evidence="6">
    <location>
        <begin position="1"/>
        <end position="20"/>
    </location>
</feature>
<dbReference type="GO" id="GO:0052699">
    <property type="term" value="P:ergothioneine biosynthetic process"/>
    <property type="evidence" value="ECO:0007669"/>
    <property type="project" value="UniProtKB-UniRule"/>
</dbReference>
<dbReference type="GO" id="GO:0006750">
    <property type="term" value="P:glutathione biosynthetic process"/>
    <property type="evidence" value="ECO:0007669"/>
    <property type="project" value="InterPro"/>
</dbReference>
<dbReference type="InterPro" id="IPR006336">
    <property type="entry name" value="GCS2"/>
</dbReference>
<evidence type="ECO:0000256" key="2">
    <source>
        <dbReference type="ARBA" id="ARBA00022741"/>
    </source>
</evidence>
<keyword evidence="3 5" id="KW-0067">ATP-binding</keyword>
<dbReference type="PANTHER" id="PTHR34378">
    <property type="entry name" value="GLUTAMATE--CYSTEINE LIGASE, CHLOROPLASTIC"/>
    <property type="match status" value="1"/>
</dbReference>
<evidence type="ECO:0000256" key="1">
    <source>
        <dbReference type="ARBA" id="ARBA00022598"/>
    </source>
</evidence>
<dbReference type="AlphaFoldDB" id="A0A1G7NDZ4"/>
<sequence>MCKVVTEDGPRSASRPRTDPRSSSTGPDLEGVAVAMSVHGEHVGELAGVDEAREHVRRGALAPAAPGPVGLELEAHLVDRAHPGRRVPWARITGLVEDLGPLPGRSRVTLEPGGQVELSGPPGDDVAAAVAGLRADAAVLRSVLGAAGLGLAPLGTDPARPAARVSPGPRYAAMEQHFTAVGCPVAGAAMMTSTASVQLNLEAGTPAEQHDRVALAHALGPVLVAVSASSPMLAGRETGWASTRQQIWGDLDQARCGPLLGRRDPAEEWADYALAAPVMLVRFTDEGGAEPVTGRVPFADWAAGTTLLGGRRPSAADLDYHLTTLFPPVRLRGFLEVRYLDAGPAWPAVAAVAATLLDDPDAADAAAAACLPVVGRWTAAARLGLTDPALHAAARDCLAAAADRVPADLRTAVHALAEQVEAGTGPGAAVLTTARAHGPEAALLAATEEDQ</sequence>
<comment type="similarity">
    <text evidence="5">Belongs to the glutamate--cysteine ligase type 2 family. EgtA subfamily.</text>
</comment>
<dbReference type="InterPro" id="IPR035434">
    <property type="entry name" value="GCL_bact_plant"/>
</dbReference>
<dbReference type="Pfam" id="PF04107">
    <property type="entry name" value="GCS2"/>
    <property type="match status" value="1"/>
</dbReference>
<dbReference type="EC" id="6.3.2.2" evidence="5"/>
<accession>A0A1G7NDZ4</accession>
<gene>
    <name evidence="5" type="primary">egtA</name>
    <name evidence="7" type="ORF">SAMN05660324_0996</name>
</gene>
<dbReference type="NCBIfam" id="TIGR03444">
    <property type="entry name" value="EgtA_Cys_ligase"/>
    <property type="match status" value="1"/>
</dbReference>
<name>A0A1G7NDZ4_9ACTN</name>
<dbReference type="InterPro" id="IPR014746">
    <property type="entry name" value="Gln_synth/guanido_kin_cat_dom"/>
</dbReference>
<evidence type="ECO:0000256" key="5">
    <source>
        <dbReference type="HAMAP-Rule" id="MF_02034"/>
    </source>
</evidence>
<dbReference type="SUPFAM" id="SSF55931">
    <property type="entry name" value="Glutamine synthetase/guanido kinase"/>
    <property type="match status" value="1"/>
</dbReference>
<evidence type="ECO:0000256" key="6">
    <source>
        <dbReference type="SAM" id="MobiDB-lite"/>
    </source>
</evidence>
<dbReference type="Proteomes" id="UP000198863">
    <property type="component" value="Unassembled WGS sequence"/>
</dbReference>
<dbReference type="GO" id="GO:0004357">
    <property type="term" value="F:glutamate-cysteine ligase activity"/>
    <property type="evidence" value="ECO:0007669"/>
    <property type="project" value="UniProtKB-UniRule"/>
</dbReference>
<protein>
    <recommendedName>
        <fullName evidence="5">Glutamate--cysteine ligase EgtA</fullName>
        <ecNumber evidence="5">6.3.2.2</ecNumber>
    </recommendedName>
    <alternativeName>
        <fullName evidence="5">Gamma-glutamylcysteine synthase</fullName>
        <shortName evidence="5">GCS</shortName>
        <shortName evidence="5">Gamma-ECS</shortName>
    </alternativeName>
</protein>
<dbReference type="EMBL" id="FNCF01000001">
    <property type="protein sequence ID" value="SDF72141.1"/>
    <property type="molecule type" value="Genomic_DNA"/>
</dbReference>
<evidence type="ECO:0000256" key="3">
    <source>
        <dbReference type="ARBA" id="ARBA00022840"/>
    </source>
</evidence>
<keyword evidence="1 5" id="KW-0436">Ligase</keyword>
<comment type="pathway">
    <text evidence="5">Amino-acid biosynthesis; ergothioneine biosynthesis.</text>
</comment>
<reference evidence="8" key="1">
    <citation type="submission" date="2016-10" db="EMBL/GenBank/DDBJ databases">
        <authorList>
            <person name="Varghese N."/>
            <person name="Submissions S."/>
        </authorList>
    </citation>
    <scope>NUCLEOTIDE SEQUENCE [LARGE SCALE GENOMIC DNA]</scope>
    <source>
        <strain evidence="8">DSM 44526</strain>
    </source>
</reference>
<dbReference type="Gene3D" id="3.30.590.20">
    <property type="match status" value="1"/>
</dbReference>
<proteinExistence type="inferred from homology"/>
<feature type="region of interest" description="Disordered" evidence="6">
    <location>
        <begin position="1"/>
        <end position="29"/>
    </location>
</feature>
<comment type="catalytic activity">
    <reaction evidence="4 5">
        <text>L-cysteine + L-glutamate + ATP = gamma-L-glutamyl-L-cysteine + ADP + phosphate + H(+)</text>
        <dbReference type="Rhea" id="RHEA:13285"/>
        <dbReference type="ChEBI" id="CHEBI:15378"/>
        <dbReference type="ChEBI" id="CHEBI:29985"/>
        <dbReference type="ChEBI" id="CHEBI:30616"/>
        <dbReference type="ChEBI" id="CHEBI:35235"/>
        <dbReference type="ChEBI" id="CHEBI:43474"/>
        <dbReference type="ChEBI" id="CHEBI:58173"/>
        <dbReference type="ChEBI" id="CHEBI:456216"/>
        <dbReference type="EC" id="6.3.2.2"/>
    </reaction>
</comment>
<dbReference type="GO" id="GO:0005524">
    <property type="term" value="F:ATP binding"/>
    <property type="evidence" value="ECO:0007669"/>
    <property type="project" value="UniProtKB-UniRule"/>
</dbReference>